<comment type="similarity">
    <text evidence="2">Belongs to the EMP24/GP25L family.</text>
</comment>
<dbReference type="InterPro" id="IPR009038">
    <property type="entry name" value="GOLD_dom"/>
</dbReference>
<dbReference type="Gene3D" id="2.60.120.680">
    <property type="entry name" value="GOLD domain"/>
    <property type="match status" value="1"/>
</dbReference>
<keyword evidence="4 9" id="KW-0812">Transmembrane</keyword>
<keyword evidence="5 10" id="KW-0732">Signal</keyword>
<evidence type="ECO:0000256" key="7">
    <source>
        <dbReference type="ARBA" id="ARBA00023136"/>
    </source>
</evidence>
<name>A0A8S1DRF2_9INSE</name>
<proteinExistence type="inferred from homology"/>
<sequence>MCTAKIFIFFSLWMMPQHILGCTNETKRVGTCLHTFLERDFISMDMVVYPRNLRCDQGRSERAKLEGPTLASDCKNIGTVLDCFLRILSKCQYLEDFFKYRKLIEGLESVFDWICGDESKLRQRMGDAETHFACISELTHKYCFDENISENVWNRILRLEDDTSICRNLQKQRECALSNGIFNRYSIDAHHLYSNATEIFLNIWCSSAPTVAVANVSKLLILFHIIFVVHHASIDPGVEECFFHNLKFGSSVDVEYQVIDGDFKKSENTLRHTVQEDGDYKFCWDNSFSSYNSKTVFFEILVDTDGESDDWNWDEDVGLTAEDVYEIKVQDIQEAINRVHSHLTKVRHTQDQIRAHEARDRNVAESIFSMVNNWSMIQIIVMLAVGAVQVIMVRSLFDDSSRVHKLWKKAEMQASSYMHFN</sequence>
<keyword evidence="6 9" id="KW-1133">Transmembrane helix</keyword>
<evidence type="ECO:0000256" key="8">
    <source>
        <dbReference type="ARBA" id="ARBA00037847"/>
    </source>
</evidence>
<dbReference type="PANTHER" id="PTHR22811">
    <property type="entry name" value="TRANSMEMBRANE EMP24 DOMAIN-CONTAINING PROTEIN"/>
    <property type="match status" value="1"/>
</dbReference>
<dbReference type="SUPFAM" id="SSF101576">
    <property type="entry name" value="Supernatant protein factor (SPF), C-terminal domain"/>
    <property type="match status" value="1"/>
</dbReference>
<dbReference type="Pfam" id="PF01105">
    <property type="entry name" value="EMP24_GP25L"/>
    <property type="match status" value="1"/>
</dbReference>
<evidence type="ECO:0000256" key="6">
    <source>
        <dbReference type="ARBA" id="ARBA00022989"/>
    </source>
</evidence>
<reference evidence="12 13" key="1">
    <citation type="submission" date="2020-04" db="EMBL/GenBank/DDBJ databases">
        <authorList>
            <person name="Alioto T."/>
            <person name="Alioto T."/>
            <person name="Gomez Garrido J."/>
        </authorList>
    </citation>
    <scope>NUCLEOTIDE SEQUENCE [LARGE SCALE GENOMIC DNA]</scope>
</reference>
<protein>
    <recommendedName>
        <fullName evidence="11">GOLD domain-containing protein</fullName>
    </recommendedName>
</protein>
<organism evidence="12 13">
    <name type="scientific">Cloeon dipterum</name>
    <dbReference type="NCBI Taxonomy" id="197152"/>
    <lineage>
        <taxon>Eukaryota</taxon>
        <taxon>Metazoa</taxon>
        <taxon>Ecdysozoa</taxon>
        <taxon>Arthropoda</taxon>
        <taxon>Hexapoda</taxon>
        <taxon>Insecta</taxon>
        <taxon>Pterygota</taxon>
        <taxon>Palaeoptera</taxon>
        <taxon>Ephemeroptera</taxon>
        <taxon>Pisciforma</taxon>
        <taxon>Baetidae</taxon>
        <taxon>Cloeon</taxon>
    </lineage>
</organism>
<evidence type="ECO:0000256" key="9">
    <source>
        <dbReference type="SAM" id="Phobius"/>
    </source>
</evidence>
<evidence type="ECO:0000256" key="2">
    <source>
        <dbReference type="ARBA" id="ARBA00007104"/>
    </source>
</evidence>
<dbReference type="Proteomes" id="UP000494165">
    <property type="component" value="Unassembled WGS sequence"/>
</dbReference>
<dbReference type="InterPro" id="IPR015720">
    <property type="entry name" value="Emp24-like"/>
</dbReference>
<dbReference type="PROSITE" id="PS50866">
    <property type="entry name" value="GOLD"/>
    <property type="match status" value="1"/>
</dbReference>
<dbReference type="GO" id="GO:0016020">
    <property type="term" value="C:membrane"/>
    <property type="evidence" value="ECO:0007669"/>
    <property type="project" value="UniProtKB-SubCell"/>
</dbReference>
<evidence type="ECO:0000256" key="10">
    <source>
        <dbReference type="SAM" id="SignalP"/>
    </source>
</evidence>
<feature type="signal peptide" evidence="10">
    <location>
        <begin position="1"/>
        <end position="21"/>
    </location>
</feature>
<dbReference type="SMART" id="SM01190">
    <property type="entry name" value="EMP24_GP25L"/>
    <property type="match status" value="1"/>
</dbReference>
<keyword evidence="3" id="KW-0217">Developmental protein</keyword>
<evidence type="ECO:0000256" key="4">
    <source>
        <dbReference type="ARBA" id="ARBA00022692"/>
    </source>
</evidence>
<feature type="chain" id="PRO_5035749547" description="GOLD domain-containing protein" evidence="10">
    <location>
        <begin position="22"/>
        <end position="421"/>
    </location>
</feature>
<evidence type="ECO:0000256" key="1">
    <source>
        <dbReference type="ARBA" id="ARBA00004479"/>
    </source>
</evidence>
<comment type="subcellular location">
    <subcellularLocation>
        <location evidence="8">Endomembrane system</location>
        <topology evidence="8">Single-pass membrane protein</topology>
    </subcellularLocation>
    <subcellularLocation>
        <location evidence="1">Membrane</location>
        <topology evidence="1">Single-pass type I membrane protein</topology>
    </subcellularLocation>
</comment>
<dbReference type="GO" id="GO:0012505">
    <property type="term" value="C:endomembrane system"/>
    <property type="evidence" value="ECO:0007669"/>
    <property type="project" value="UniProtKB-SubCell"/>
</dbReference>
<dbReference type="EMBL" id="CADEPI010000215">
    <property type="protein sequence ID" value="CAB3380715.1"/>
    <property type="molecule type" value="Genomic_DNA"/>
</dbReference>
<feature type="transmembrane region" description="Helical" evidence="9">
    <location>
        <begin position="376"/>
        <end position="397"/>
    </location>
</feature>
<feature type="domain" description="GOLD" evidence="11">
    <location>
        <begin position="141"/>
        <end position="302"/>
    </location>
</feature>
<keyword evidence="7 9" id="KW-0472">Membrane</keyword>
<accession>A0A8S1DRF2</accession>
<dbReference type="InterPro" id="IPR036598">
    <property type="entry name" value="GOLD_dom_sf"/>
</dbReference>
<evidence type="ECO:0000313" key="12">
    <source>
        <dbReference type="EMBL" id="CAB3380715.1"/>
    </source>
</evidence>
<evidence type="ECO:0000256" key="3">
    <source>
        <dbReference type="ARBA" id="ARBA00022473"/>
    </source>
</evidence>
<evidence type="ECO:0000259" key="11">
    <source>
        <dbReference type="PROSITE" id="PS50866"/>
    </source>
</evidence>
<evidence type="ECO:0000256" key="5">
    <source>
        <dbReference type="ARBA" id="ARBA00022729"/>
    </source>
</evidence>
<gene>
    <name evidence="12" type="ORF">CLODIP_2_CD06459</name>
</gene>
<dbReference type="OrthoDB" id="5976732at2759"/>
<keyword evidence="13" id="KW-1185">Reference proteome</keyword>
<dbReference type="AlphaFoldDB" id="A0A8S1DRF2"/>
<evidence type="ECO:0000313" key="13">
    <source>
        <dbReference type="Proteomes" id="UP000494165"/>
    </source>
</evidence>
<comment type="caution">
    <text evidence="12">The sequence shown here is derived from an EMBL/GenBank/DDBJ whole genome shotgun (WGS) entry which is preliminary data.</text>
</comment>